<reference evidence="9" key="1">
    <citation type="journal article" date="2019" name="Int. J. Syst. Evol. Microbiol.">
        <title>The Global Catalogue of Microorganisms (GCM) 10K type strain sequencing project: providing services to taxonomists for standard genome sequencing and annotation.</title>
        <authorList>
            <consortium name="The Broad Institute Genomics Platform"/>
            <consortium name="The Broad Institute Genome Sequencing Center for Infectious Disease"/>
            <person name="Wu L."/>
            <person name="Ma J."/>
        </authorList>
    </citation>
    <scope>NUCLEOTIDE SEQUENCE [LARGE SCALE GENOMIC DNA]</scope>
    <source>
        <strain evidence="9">CCUG 59778</strain>
    </source>
</reference>
<feature type="transmembrane region" description="Helical" evidence="6">
    <location>
        <begin position="354"/>
        <end position="377"/>
    </location>
</feature>
<dbReference type="Pfam" id="PF07690">
    <property type="entry name" value="MFS_1"/>
    <property type="match status" value="1"/>
</dbReference>
<sequence>MTTKKKLHFAWLVLIGLCITVGLGKAGLNNTAGLFISPVAHDLGVGVGNLTLYLSISAIITMIFLPIGGRILGKYDARIVLIVAILLQAGAYALFGFMNSVWGWYVLAIPLAVGGVFITVLAGPVMVERWFKKRNGMALGIMTAVGGLLGVLAQPVAGNLIANLGWRHSYTILGVAVIIIVIPTILFLIRNNPKDKGLAPYGIDAAQSDEKHGMDLMQGIAFKDASKSAAFILLALFLFIVTSVASFAIHIPTYLVNLGYDVKFAGNAMAALSVGVFVGSLTFGYLTDRSGAKMTAVIAMIIGFIGVSLLLLFASSTAMIITGLILFGFVSTSIGTVGPAMTSALFGSLEYSQIFSTASLGLAVASIIALPAYGYVFDFLGSYIPAMITILVLLVLNIFFVLLAFANKEKLVKSGKWQQQSK</sequence>
<dbReference type="PROSITE" id="PS50850">
    <property type="entry name" value="MFS"/>
    <property type="match status" value="1"/>
</dbReference>
<feature type="transmembrane region" description="Helical" evidence="6">
    <location>
        <begin position="294"/>
        <end position="314"/>
    </location>
</feature>
<comment type="subcellular location">
    <subcellularLocation>
        <location evidence="1">Cell membrane</location>
        <topology evidence="1">Multi-pass membrane protein</topology>
    </subcellularLocation>
</comment>
<dbReference type="InterPro" id="IPR020846">
    <property type="entry name" value="MFS_dom"/>
</dbReference>
<feature type="transmembrane region" description="Helical" evidence="6">
    <location>
        <begin position="264"/>
        <end position="287"/>
    </location>
</feature>
<keyword evidence="3 6" id="KW-0812">Transmembrane</keyword>
<proteinExistence type="predicted"/>
<gene>
    <name evidence="8" type="ORF">ACFOZY_06535</name>
</gene>
<feature type="transmembrane region" description="Helical" evidence="6">
    <location>
        <begin position="137"/>
        <end position="157"/>
    </location>
</feature>
<evidence type="ECO:0000259" key="7">
    <source>
        <dbReference type="PROSITE" id="PS50850"/>
    </source>
</evidence>
<dbReference type="Proteomes" id="UP001595817">
    <property type="component" value="Unassembled WGS sequence"/>
</dbReference>
<feature type="transmembrane region" description="Helical" evidence="6">
    <location>
        <begin position="169"/>
        <end position="189"/>
    </location>
</feature>
<dbReference type="RefSeq" id="WP_378153552.1">
    <property type="nucleotide sequence ID" value="NZ_JBHSEC010000007.1"/>
</dbReference>
<evidence type="ECO:0000256" key="6">
    <source>
        <dbReference type="SAM" id="Phobius"/>
    </source>
</evidence>
<feature type="transmembrane region" description="Helical" evidence="6">
    <location>
        <begin position="383"/>
        <end position="406"/>
    </location>
</feature>
<accession>A0ABV8X4X5</accession>
<feature type="transmembrane region" description="Helical" evidence="6">
    <location>
        <begin position="320"/>
        <end position="342"/>
    </location>
</feature>
<feature type="transmembrane region" description="Helical" evidence="6">
    <location>
        <begin position="104"/>
        <end position="125"/>
    </location>
</feature>
<feature type="transmembrane region" description="Helical" evidence="6">
    <location>
        <begin position="50"/>
        <end position="67"/>
    </location>
</feature>
<dbReference type="InterPro" id="IPR036259">
    <property type="entry name" value="MFS_trans_sf"/>
</dbReference>
<organism evidence="8 9">
    <name type="scientific">Chungangia koreensis</name>
    <dbReference type="NCBI Taxonomy" id="752657"/>
    <lineage>
        <taxon>Bacteria</taxon>
        <taxon>Bacillati</taxon>
        <taxon>Bacillota</taxon>
        <taxon>Bacilli</taxon>
        <taxon>Lactobacillales</taxon>
        <taxon>Chungangia</taxon>
    </lineage>
</organism>
<feature type="transmembrane region" description="Helical" evidence="6">
    <location>
        <begin position="79"/>
        <end position="98"/>
    </location>
</feature>
<feature type="transmembrane region" description="Helical" evidence="6">
    <location>
        <begin position="230"/>
        <end position="252"/>
    </location>
</feature>
<dbReference type="PANTHER" id="PTHR11360:SF284">
    <property type="entry name" value="EG:103B4.3 PROTEIN-RELATED"/>
    <property type="match status" value="1"/>
</dbReference>
<dbReference type="PANTHER" id="PTHR11360">
    <property type="entry name" value="MONOCARBOXYLATE TRANSPORTER"/>
    <property type="match status" value="1"/>
</dbReference>
<comment type="caution">
    <text evidence="8">The sequence shown here is derived from an EMBL/GenBank/DDBJ whole genome shotgun (WGS) entry which is preliminary data.</text>
</comment>
<feature type="domain" description="Major facilitator superfamily (MFS) profile" evidence="7">
    <location>
        <begin position="10"/>
        <end position="409"/>
    </location>
</feature>
<evidence type="ECO:0000313" key="9">
    <source>
        <dbReference type="Proteomes" id="UP001595817"/>
    </source>
</evidence>
<evidence type="ECO:0000313" key="8">
    <source>
        <dbReference type="EMBL" id="MFC4410094.1"/>
    </source>
</evidence>
<dbReference type="InterPro" id="IPR011701">
    <property type="entry name" value="MFS"/>
</dbReference>
<evidence type="ECO:0000256" key="2">
    <source>
        <dbReference type="ARBA" id="ARBA00022448"/>
    </source>
</evidence>
<protein>
    <submittedName>
        <fullName evidence="8">MFS transporter</fullName>
    </submittedName>
</protein>
<dbReference type="EMBL" id="JBHSEC010000007">
    <property type="protein sequence ID" value="MFC4410094.1"/>
    <property type="molecule type" value="Genomic_DNA"/>
</dbReference>
<dbReference type="Gene3D" id="1.20.1250.20">
    <property type="entry name" value="MFS general substrate transporter like domains"/>
    <property type="match status" value="2"/>
</dbReference>
<keyword evidence="2" id="KW-0813">Transport</keyword>
<keyword evidence="4 6" id="KW-1133">Transmembrane helix</keyword>
<evidence type="ECO:0000256" key="3">
    <source>
        <dbReference type="ARBA" id="ARBA00022692"/>
    </source>
</evidence>
<keyword evidence="5 6" id="KW-0472">Membrane</keyword>
<keyword evidence="9" id="KW-1185">Reference proteome</keyword>
<dbReference type="InterPro" id="IPR050327">
    <property type="entry name" value="Proton-linked_MCT"/>
</dbReference>
<evidence type="ECO:0000256" key="1">
    <source>
        <dbReference type="ARBA" id="ARBA00004651"/>
    </source>
</evidence>
<evidence type="ECO:0000256" key="4">
    <source>
        <dbReference type="ARBA" id="ARBA00022989"/>
    </source>
</evidence>
<dbReference type="SUPFAM" id="SSF103473">
    <property type="entry name" value="MFS general substrate transporter"/>
    <property type="match status" value="1"/>
</dbReference>
<name>A0ABV8X4X5_9LACT</name>
<evidence type="ECO:0000256" key="5">
    <source>
        <dbReference type="ARBA" id="ARBA00023136"/>
    </source>
</evidence>